<reference evidence="2" key="2">
    <citation type="submission" date="2021-09" db="PDB data bank">
        <title>Crystal structure of UrtA from Synechococcus CC9311 in complex with urea and calcium.</title>
        <authorList>
            <person name="Shah B.S."/>
            <person name="Mikolajek H."/>
            <person name="Mykhaylyk V."/>
            <person name="Orr C.M."/>
            <person name="Owens R."/>
            <person name="Paulsen I.T."/>
        </authorList>
    </citation>
    <scope>X-RAY CRYSTALLOGRAPHY (1.97 ANGSTROMS) OF 59-458 IN COMPLEX WITH CA(2+)</scope>
    <scope>DISULFIDE BONDS</scope>
</reference>
<feature type="binding site" evidence="2">
    <location>
        <position position="352"/>
    </location>
    <ligand>
        <name>Ca(2+)</name>
        <dbReference type="ChEBI" id="CHEBI:29108"/>
        <label>5</label>
    </ligand>
</feature>
<feature type="binding site" evidence="2">
    <location>
        <position position="356"/>
    </location>
    <ligand>
        <name>Ca(2+)</name>
        <dbReference type="ChEBI" id="CHEBI:29108"/>
        <label>5</label>
    </ligand>
</feature>
<feature type="binding site" evidence="2">
    <location>
        <position position="184"/>
    </location>
    <ligand>
        <name>Ca(2+)</name>
        <dbReference type="ChEBI" id="CHEBI:29108"/>
        <label>5</label>
    </ligand>
</feature>
<accession>A0ACD6B8C4</accession>
<feature type="binding site" evidence="2">
    <location>
        <position position="376"/>
    </location>
    <ligand>
        <name>Ca(2+)</name>
        <dbReference type="ChEBI" id="CHEBI:29108"/>
        <label>4</label>
    </ligand>
</feature>
<protein>
    <submittedName>
        <fullName evidence="1">Urea ABC transporter, periplasmic urea-binding protein</fullName>
    </submittedName>
</protein>
<feature type="binding site" evidence="2">
    <location>
        <position position="107"/>
    </location>
    <ligand>
        <name>Ca(2+)</name>
        <dbReference type="ChEBI" id="CHEBI:29108"/>
        <label>3</label>
    </ligand>
</feature>
<keyword evidence="2" id="KW-0002">3D-structure</keyword>
<feature type="binding site" evidence="2">
    <location>
        <position position="76"/>
    </location>
    <ligand>
        <name>Ca(2+)</name>
        <dbReference type="ChEBI" id="CHEBI:29108"/>
        <label>2</label>
    </ligand>
</feature>
<feature type="binding site" evidence="2">
    <location>
        <position position="235"/>
    </location>
    <ligand>
        <name>Ca(2+)</name>
        <dbReference type="ChEBI" id="CHEBI:29108"/>
        <label>6</label>
    </ligand>
</feature>
<feature type="binding site" evidence="2">
    <location>
        <position position="66"/>
    </location>
    <ligand>
        <name>Ca(2+)</name>
        <dbReference type="ChEBI" id="CHEBI:29108"/>
        <label>1</label>
    </ligand>
</feature>
<accession>Q0I663</accession>
<gene>
    <name evidence="1" type="ordered locus">sync_2872</name>
</gene>
<feature type="binding site" evidence="2">
    <location>
        <position position="377"/>
    </location>
    <ligand>
        <name>Ca(2+)</name>
        <dbReference type="ChEBI" id="CHEBI:29108"/>
        <label>4</label>
    </ligand>
</feature>
<proteinExistence type="evidence at protein level"/>
<keyword evidence="2" id="KW-0479">Metal-binding</keyword>
<organism evidence="1">
    <name type="scientific">Synechococcus sp. (strain CC9311)</name>
    <dbReference type="NCBI Taxonomy" id="64471"/>
    <lineage>
        <taxon>Bacteria</taxon>
        <taxon>Bacillati</taxon>
        <taxon>Cyanobacteriota</taxon>
        <taxon>Cyanophyceae</taxon>
        <taxon>Synechococcales</taxon>
        <taxon>Synechococcaceae</taxon>
        <taxon>Synechococcus</taxon>
    </lineage>
</organism>
<name>A0ACD6B8C4_SYNS3</name>
<dbReference type="PDB" id="7S6E">
    <property type="method" value="X-ray"/>
    <property type="resolution" value="1.97 A"/>
    <property type="chains" value="A/B=59-458"/>
</dbReference>
<reference evidence="1" key="1">
    <citation type="journal article" date="2006" name="Proc. Natl. Acad. Sci. U.S.A.">
        <title>Genome sequence of Synechococcus CC9311: insights into adaptation to a coastal environment.</title>
        <authorList>
            <person name="Palenik B."/>
            <person name="Ren Q."/>
            <person name="Dupont C.L."/>
            <person name="Myers G.S."/>
            <person name="Heidelberg J.F."/>
            <person name="Badger J.H."/>
            <person name="Madupu R."/>
            <person name="Nelson W.C."/>
            <person name="Brinkac L.M."/>
            <person name="Dodson R.J."/>
            <person name="Durkin A.S."/>
            <person name="Daugherty S.C."/>
            <person name="Sullivan S.A."/>
            <person name="Khouri H."/>
            <person name="Mohamoud Y."/>
            <person name="Halpin R."/>
            <person name="Paulsen I.T."/>
        </authorList>
    </citation>
    <scope>NUCLEOTIDE SEQUENCE</scope>
    <source>
        <strain evidence="1">CC9311</strain>
    </source>
</reference>
<dbReference type="EMBL" id="CP000435">
    <property type="protein sequence ID" value="ABI46563.1"/>
    <property type="molecule type" value="Genomic_DNA"/>
</dbReference>
<sequence length="458" mass="50202">MIQEFLSLDLYLSGPGVEASFHLFLELMSSSLSKRLFAGMAAASLGLAVTACGGGDEKASSVEYDDSVTVGILHSLTGTMAISESTLVDTEKMAIDEINAAGGVEVDGKKYKIEYIVEDGASDWPTFAEKSKKLIDQDKVPVVFGGWTSASRKAMLPVYESKEAFLYYPIQYEGQECSKNIFYTGATPNQQSEPATSYMFEKSPAAGKPFYLVGSDYVFPRTSNTITKEQVKSLGGEVVGEDYLPLGNTEVAPIIAKIKAALPDGGVIINTLNGDQNVAFFKQIQDAGITPENGYYVMSYSIAEEEISTIGPEFLEGHYGAWNYMMSIDTPASKKFAADFKAKYGDDRVVADPQESAYNMVYLWKKAVEKAGTFDDDKVREALIGIKFDAPQGPIEVRPNHHISQIVRIGEITSDGQFKIVEESDYPIDPQTWNQFEPTSKGFACDWSDPSKGEKYKL</sequence>
<feature type="disulfide bond" evidence="2">
    <location>
        <begin position="177"/>
        <end position="445"/>
    </location>
</feature>
<evidence type="ECO:0000313" key="1">
    <source>
        <dbReference type="EMBL" id="ABI46563.1"/>
    </source>
</evidence>
<evidence type="ECO:0007829" key="2">
    <source>
        <dbReference type="PDB" id="7S6E"/>
    </source>
</evidence>
<feature type="binding site" evidence="2">
    <location>
        <position position="163"/>
    </location>
    <ligand>
        <name>Ca(2+)</name>
        <dbReference type="ChEBI" id="CHEBI:29108"/>
        <label>4</label>
    </ligand>
</feature>
<keyword evidence="2" id="KW-0106">Calcium</keyword>
<feature type="binding site" evidence="2">
    <location>
        <position position="372"/>
    </location>
    <ligand>
        <name>Ca(2+)</name>
        <dbReference type="ChEBI" id="CHEBI:29108"/>
        <label>3</label>
    </ligand>
</feature>